<comment type="caution">
    <text evidence="1">The sequence shown here is derived from an EMBL/GenBank/DDBJ whole genome shotgun (WGS) entry which is preliminary data.</text>
</comment>
<evidence type="ECO:0008006" key="3">
    <source>
        <dbReference type="Google" id="ProtNLM"/>
    </source>
</evidence>
<evidence type="ECO:0000313" key="2">
    <source>
        <dbReference type="Proteomes" id="UP001341840"/>
    </source>
</evidence>
<organism evidence="1 2">
    <name type="scientific">Stylosanthes scabra</name>
    <dbReference type="NCBI Taxonomy" id="79078"/>
    <lineage>
        <taxon>Eukaryota</taxon>
        <taxon>Viridiplantae</taxon>
        <taxon>Streptophyta</taxon>
        <taxon>Embryophyta</taxon>
        <taxon>Tracheophyta</taxon>
        <taxon>Spermatophyta</taxon>
        <taxon>Magnoliopsida</taxon>
        <taxon>eudicotyledons</taxon>
        <taxon>Gunneridae</taxon>
        <taxon>Pentapetalae</taxon>
        <taxon>rosids</taxon>
        <taxon>fabids</taxon>
        <taxon>Fabales</taxon>
        <taxon>Fabaceae</taxon>
        <taxon>Papilionoideae</taxon>
        <taxon>50 kb inversion clade</taxon>
        <taxon>dalbergioids sensu lato</taxon>
        <taxon>Dalbergieae</taxon>
        <taxon>Pterocarpus clade</taxon>
        <taxon>Stylosanthes</taxon>
    </lineage>
</organism>
<accession>A0ABU6VGH7</accession>
<dbReference type="Proteomes" id="UP001341840">
    <property type="component" value="Unassembled WGS sequence"/>
</dbReference>
<evidence type="ECO:0000313" key="1">
    <source>
        <dbReference type="EMBL" id="MED6171063.1"/>
    </source>
</evidence>
<sequence>MVLNDHIITYLEAAGLYQLAPLNNHWFKVDEPIDIHELAGWLPGLGMEIFRVLPYDANEETVMIYAWAYIMILLGTRLFKDKPGARLHIWWLPFVARLHELGNTAGDLRPLLGCIGAAGQ</sequence>
<name>A0ABU6VGH7_9FABA</name>
<gene>
    <name evidence="1" type="ORF">PIB30_037179</name>
</gene>
<proteinExistence type="predicted"/>
<dbReference type="EMBL" id="JASCZI010151220">
    <property type="protein sequence ID" value="MED6171063.1"/>
    <property type="molecule type" value="Genomic_DNA"/>
</dbReference>
<keyword evidence="2" id="KW-1185">Reference proteome</keyword>
<reference evidence="1 2" key="1">
    <citation type="journal article" date="2023" name="Plants (Basel)">
        <title>Bridging the Gap: Combining Genomics and Transcriptomics Approaches to Understand Stylosanthes scabra, an Orphan Legume from the Brazilian Caatinga.</title>
        <authorList>
            <person name="Ferreira-Neto J.R.C."/>
            <person name="da Silva M.D."/>
            <person name="Binneck E."/>
            <person name="de Melo N.F."/>
            <person name="da Silva R.H."/>
            <person name="de Melo A.L.T.M."/>
            <person name="Pandolfi V."/>
            <person name="Bustamante F.O."/>
            <person name="Brasileiro-Vidal A.C."/>
            <person name="Benko-Iseppon A.M."/>
        </authorList>
    </citation>
    <scope>NUCLEOTIDE SEQUENCE [LARGE SCALE GENOMIC DNA]</scope>
    <source>
        <tissue evidence="1">Leaves</tissue>
    </source>
</reference>
<protein>
    <recommendedName>
        <fullName evidence="3">Aminotransferase-like plant mobile domain-containing protein</fullName>
    </recommendedName>
</protein>